<dbReference type="GO" id="GO:0016491">
    <property type="term" value="F:oxidoreductase activity"/>
    <property type="evidence" value="ECO:0007669"/>
    <property type="project" value="UniProtKB-KW"/>
</dbReference>
<gene>
    <name evidence="4" type="ORF">B2M26_10885</name>
</gene>
<dbReference type="Gene3D" id="3.20.20.70">
    <property type="entry name" value="Aldolase class I"/>
    <property type="match status" value="1"/>
</dbReference>
<dbReference type="Proteomes" id="UP000190229">
    <property type="component" value="Unassembled WGS sequence"/>
</dbReference>
<dbReference type="InterPro" id="IPR013785">
    <property type="entry name" value="Aldolase_TIM"/>
</dbReference>
<evidence type="ECO:0000313" key="4">
    <source>
        <dbReference type="EMBL" id="OPG15570.1"/>
    </source>
</evidence>
<dbReference type="RefSeq" id="WP_079291150.1">
    <property type="nucleotide sequence ID" value="NZ_MWPS01000027.1"/>
</dbReference>
<dbReference type="PANTHER" id="PTHR43656:SF2">
    <property type="entry name" value="BINDING OXIDOREDUCTASE, PUTATIVE (AFU_ORTHOLOGUE AFUA_2G08260)-RELATED"/>
    <property type="match status" value="1"/>
</dbReference>
<dbReference type="PANTHER" id="PTHR43656">
    <property type="entry name" value="BINDING OXIDOREDUCTASE, PUTATIVE (AFU_ORTHOLOGUE AFUA_2G08260)-RELATED"/>
    <property type="match status" value="1"/>
</dbReference>
<comment type="caution">
    <text evidence="4">The sequence shown here is derived from an EMBL/GenBank/DDBJ whole genome shotgun (WGS) entry which is preliminary data.</text>
</comment>
<dbReference type="AlphaFoldDB" id="A0A1V4ERU9"/>
<dbReference type="GO" id="GO:0010181">
    <property type="term" value="F:FMN binding"/>
    <property type="evidence" value="ECO:0007669"/>
    <property type="project" value="InterPro"/>
</dbReference>
<dbReference type="CDD" id="cd04735">
    <property type="entry name" value="OYE_like_4_FMN"/>
    <property type="match status" value="1"/>
</dbReference>
<accession>A0A1V4ERU9</accession>
<dbReference type="EMBL" id="MWPS01000027">
    <property type="protein sequence ID" value="OPG15570.1"/>
    <property type="molecule type" value="Genomic_DNA"/>
</dbReference>
<reference evidence="4 5" key="1">
    <citation type="submission" date="2017-02" db="EMBL/GenBank/DDBJ databases">
        <title>Draft genome of Acidibacillus ferrooxidans Huett2.</title>
        <authorList>
            <person name="Schopf S."/>
        </authorList>
    </citation>
    <scope>NUCLEOTIDE SEQUENCE [LARGE SCALE GENOMIC DNA]</scope>
    <source>
        <strain evidence="4 5">Huett2</strain>
    </source>
</reference>
<evidence type="ECO:0000256" key="1">
    <source>
        <dbReference type="ARBA" id="ARBA00022630"/>
    </source>
</evidence>
<proteinExistence type="predicted"/>
<organism evidence="4 5">
    <name type="scientific">Ferroacidibacillus organovorans</name>
    <dbReference type="NCBI Taxonomy" id="1765683"/>
    <lineage>
        <taxon>Bacteria</taxon>
        <taxon>Bacillati</taxon>
        <taxon>Bacillota</taxon>
        <taxon>Bacilli</taxon>
        <taxon>Bacillales</taxon>
        <taxon>Alicyclobacillaceae</taxon>
        <taxon>Ferroacidibacillus</taxon>
    </lineage>
</organism>
<dbReference type="Pfam" id="PF00724">
    <property type="entry name" value="Oxidored_FMN"/>
    <property type="match status" value="1"/>
</dbReference>
<evidence type="ECO:0000259" key="3">
    <source>
        <dbReference type="Pfam" id="PF00724"/>
    </source>
</evidence>
<dbReference type="SUPFAM" id="SSF51395">
    <property type="entry name" value="FMN-linked oxidoreductases"/>
    <property type="match status" value="1"/>
</dbReference>
<protein>
    <submittedName>
        <fullName evidence="4">NADH-dependent flavin oxidoreductase</fullName>
    </submittedName>
</protein>
<evidence type="ECO:0000313" key="5">
    <source>
        <dbReference type="Proteomes" id="UP000190229"/>
    </source>
</evidence>
<keyword evidence="2" id="KW-0560">Oxidoreductase</keyword>
<keyword evidence="1" id="KW-0285">Flavoprotein</keyword>
<dbReference type="InterPro" id="IPR051799">
    <property type="entry name" value="NADH_flavin_oxidoreductase"/>
</dbReference>
<keyword evidence="5" id="KW-1185">Reference proteome</keyword>
<dbReference type="InterPro" id="IPR001155">
    <property type="entry name" value="OxRdtase_FMN_N"/>
</dbReference>
<name>A0A1V4ERU9_9BACL</name>
<sequence length="379" mass="41714">MNSSYQPLFQPIRLRRGAELKNRIIMAPMTHFSSHPDGTVSDDEIRYYERRAGGVSMVITACVFVSPSGKGFPGEFGAERDERIEGLSRLASAIKRQGAKAVLQIFHGGRACAPDLVPNRDVVSASDVAEEKEGAPTPRPLTEPEIVQIVRDFGEATRRAIEAGFDGVELHGANGYLIQQFYSPYTNKRNDRFGGSRENRLTFPLMIVDEVTRVVKEHAKNEFLIGYRFSPEEAHEQGLKMEDTNVLIDALKSKALDYLHVSATDYRTPPKSGSDQSTSRIALIVMRAGNDLPVIGVGSIKTPDDAIDAQSSTGCALIALGREIIIEPDWVQKVERGDEHAIATELSLSDQERLVVPTPLWNAITHTPGWFPIAMSSNA</sequence>
<feature type="domain" description="NADH:flavin oxidoreductase/NADH oxidase N-terminal" evidence="3">
    <location>
        <begin position="8"/>
        <end position="337"/>
    </location>
</feature>
<evidence type="ECO:0000256" key="2">
    <source>
        <dbReference type="ARBA" id="ARBA00023002"/>
    </source>
</evidence>